<dbReference type="VEuPathDB" id="FungiDB:PC110_g19679"/>
<dbReference type="Proteomes" id="UP000251314">
    <property type="component" value="Unassembled WGS sequence"/>
</dbReference>
<accession>A0A329RGK5</accession>
<sequence>MMSTAACVRSYSEANARAPGQVRNAPEAKCSNDGISASNAVTIVNEAAVNDPKLPGNAVKVVDLVPSIPSEHNTTTESTEVAVATVGETYVSAARVLMTEGNETSGGVDRGNYDHPANKMSFDGYLKELAFLPDLTEKSNTTIDLYSPNVKPPWL</sequence>
<name>A0A329RGK5_9STRA</name>
<evidence type="ECO:0000313" key="2">
    <source>
        <dbReference type="Proteomes" id="UP000251314"/>
    </source>
</evidence>
<protein>
    <submittedName>
        <fullName evidence="1">Uncharacterized protein</fullName>
    </submittedName>
</protein>
<dbReference type="AlphaFoldDB" id="A0A329RGK5"/>
<reference evidence="1 2" key="1">
    <citation type="submission" date="2018-01" db="EMBL/GenBank/DDBJ databases">
        <title>Draft genome of the strawberry crown rot pathogen Phytophthora cactorum.</title>
        <authorList>
            <person name="Armitage A.D."/>
            <person name="Lysoe E."/>
            <person name="Nellist C.F."/>
            <person name="Harrison R.J."/>
            <person name="Brurberg M.B."/>
        </authorList>
    </citation>
    <scope>NUCLEOTIDE SEQUENCE [LARGE SCALE GENOMIC DNA]</scope>
    <source>
        <strain evidence="1 2">10300</strain>
    </source>
</reference>
<dbReference type="EMBL" id="MJFZ01000971">
    <property type="protein sequence ID" value="RAW23893.1"/>
    <property type="molecule type" value="Genomic_DNA"/>
</dbReference>
<proteinExistence type="predicted"/>
<comment type="caution">
    <text evidence="1">The sequence shown here is derived from an EMBL/GenBank/DDBJ whole genome shotgun (WGS) entry which is preliminary data.</text>
</comment>
<evidence type="ECO:0000313" key="1">
    <source>
        <dbReference type="EMBL" id="RAW23893.1"/>
    </source>
</evidence>
<keyword evidence="2" id="KW-1185">Reference proteome</keyword>
<organism evidence="1 2">
    <name type="scientific">Phytophthora cactorum</name>
    <dbReference type="NCBI Taxonomy" id="29920"/>
    <lineage>
        <taxon>Eukaryota</taxon>
        <taxon>Sar</taxon>
        <taxon>Stramenopiles</taxon>
        <taxon>Oomycota</taxon>
        <taxon>Peronosporomycetes</taxon>
        <taxon>Peronosporales</taxon>
        <taxon>Peronosporaceae</taxon>
        <taxon>Phytophthora</taxon>
    </lineage>
</organism>
<gene>
    <name evidence="1" type="ORF">PC110_g19679</name>
</gene>